<dbReference type="InterPro" id="IPR005358">
    <property type="entry name" value="Puta_zinc/iron-chelating_dom"/>
</dbReference>
<dbReference type="AlphaFoldDB" id="A0A1T4LFV9"/>
<dbReference type="STRING" id="115783.SAMN02745119_00885"/>
<name>A0A1T4LFV9_9BACT</name>
<organism evidence="1 2">
    <name type="scientific">Trichlorobacter thiogenes</name>
    <dbReference type="NCBI Taxonomy" id="115783"/>
    <lineage>
        <taxon>Bacteria</taxon>
        <taxon>Pseudomonadati</taxon>
        <taxon>Thermodesulfobacteriota</taxon>
        <taxon>Desulfuromonadia</taxon>
        <taxon>Geobacterales</taxon>
        <taxon>Geobacteraceae</taxon>
        <taxon>Trichlorobacter</taxon>
    </lineage>
</organism>
<protein>
    <submittedName>
        <fullName evidence="1">Fe-S-cluster containining protein</fullName>
    </submittedName>
</protein>
<gene>
    <name evidence="1" type="ORF">SAMN02745119_00885</name>
</gene>
<dbReference type="OrthoDB" id="9810361at2"/>
<dbReference type="EMBL" id="FUWR01000003">
    <property type="protein sequence ID" value="SJZ53605.1"/>
    <property type="molecule type" value="Genomic_DNA"/>
</dbReference>
<evidence type="ECO:0000313" key="2">
    <source>
        <dbReference type="Proteomes" id="UP000190102"/>
    </source>
</evidence>
<accession>A0A1T4LFV9</accession>
<dbReference type="Proteomes" id="UP000190102">
    <property type="component" value="Unassembled WGS sequence"/>
</dbReference>
<dbReference type="Pfam" id="PF03692">
    <property type="entry name" value="CxxCxxCC"/>
    <property type="match status" value="1"/>
</dbReference>
<sequence>MSQPLENYHRLLDKVDQLCEGITTLLGDALTCHAGCSSCCISISVFPVEAAALIEAAGQLPPEQYQQLKHQLSNPLDGDRCPLLLNDCCLLYQARPIICRTHGLPILITEEAGRRVDVCPLNCKGMERIPGGALIDLERLNALLVSVNVLYLREFGIKLPDRIPLASLGEMLP</sequence>
<dbReference type="RefSeq" id="WP_078789172.1">
    <property type="nucleotide sequence ID" value="NZ_FUWR01000003.1"/>
</dbReference>
<evidence type="ECO:0000313" key="1">
    <source>
        <dbReference type="EMBL" id="SJZ53605.1"/>
    </source>
</evidence>
<keyword evidence="2" id="KW-1185">Reference proteome</keyword>
<proteinExistence type="predicted"/>
<reference evidence="2" key="1">
    <citation type="submission" date="2017-02" db="EMBL/GenBank/DDBJ databases">
        <authorList>
            <person name="Varghese N."/>
            <person name="Submissions S."/>
        </authorList>
    </citation>
    <scope>NUCLEOTIDE SEQUENCE [LARGE SCALE GENOMIC DNA]</scope>
    <source>
        <strain evidence="2">ATCC BAA-34</strain>
    </source>
</reference>